<evidence type="ECO:0000313" key="3">
    <source>
        <dbReference type="Proteomes" id="UP000694570"/>
    </source>
</evidence>
<reference evidence="2" key="1">
    <citation type="submission" date="2025-08" db="UniProtKB">
        <authorList>
            <consortium name="Ensembl"/>
        </authorList>
    </citation>
    <scope>IDENTIFICATION</scope>
</reference>
<dbReference type="Proteomes" id="UP000694570">
    <property type="component" value="Unplaced"/>
</dbReference>
<feature type="compositionally biased region" description="Polar residues" evidence="1">
    <location>
        <begin position="131"/>
        <end position="144"/>
    </location>
</feature>
<sequence length="283" mass="29389">MFSASGIFSAGGCCLLRHRRSAIRNRQRGGHCDADAWEAGWAEPSHGRGAGAAAAAAEGQPRRAPAEAGARGAGARARGREREPHGAPGGPERARAQVRSCPFHSPRASEPRTGSAPAASGREPLEGSRPHQASPTSDSGNLSFPSARRASRRGSARSGRANCWRPRSSTGPPPQPRPGATKPAAAGEVGGAVKSGKFKRRPLSCKPLRSRPHKPHPQLFYYGGEQLSQQRAEQQLGAQLVALQVLGWGLEGRRGGLGGVLMTQRSGLGAEGGRGPSGVAGRL</sequence>
<feature type="compositionally biased region" description="Low complexity" evidence="1">
    <location>
        <begin position="66"/>
        <end position="76"/>
    </location>
</feature>
<dbReference type="Ensembl" id="ENSSSCT00030103984.1">
    <property type="protein sequence ID" value="ENSSSCP00030048129.1"/>
    <property type="gene ID" value="ENSSSCG00030074165.1"/>
</dbReference>
<evidence type="ECO:0000256" key="1">
    <source>
        <dbReference type="SAM" id="MobiDB-lite"/>
    </source>
</evidence>
<accession>A0A8D0Y9F4</accession>
<dbReference type="AlphaFoldDB" id="A0A8D0Y9F4"/>
<organism evidence="2 3">
    <name type="scientific">Sus scrofa</name>
    <name type="common">Pig</name>
    <dbReference type="NCBI Taxonomy" id="9823"/>
    <lineage>
        <taxon>Eukaryota</taxon>
        <taxon>Metazoa</taxon>
        <taxon>Chordata</taxon>
        <taxon>Craniata</taxon>
        <taxon>Vertebrata</taxon>
        <taxon>Euteleostomi</taxon>
        <taxon>Mammalia</taxon>
        <taxon>Eutheria</taxon>
        <taxon>Laurasiatheria</taxon>
        <taxon>Artiodactyla</taxon>
        <taxon>Suina</taxon>
        <taxon>Suidae</taxon>
        <taxon>Sus</taxon>
    </lineage>
</organism>
<evidence type="ECO:0000313" key="2">
    <source>
        <dbReference type="Ensembl" id="ENSSSCP00030048129.1"/>
    </source>
</evidence>
<name>A0A8D0Y9F4_PIG</name>
<proteinExistence type="predicted"/>
<protein>
    <submittedName>
        <fullName evidence="2">Uncharacterized protein</fullName>
    </submittedName>
</protein>
<feature type="region of interest" description="Disordered" evidence="1">
    <location>
        <begin position="43"/>
        <end position="199"/>
    </location>
</feature>